<evidence type="ECO:0000256" key="8">
    <source>
        <dbReference type="ARBA" id="ARBA00022840"/>
    </source>
</evidence>
<evidence type="ECO:0000256" key="12">
    <source>
        <dbReference type="ARBA" id="ARBA00047761"/>
    </source>
</evidence>
<dbReference type="Pfam" id="PF13185">
    <property type="entry name" value="GAF_2"/>
    <property type="match status" value="1"/>
</dbReference>
<evidence type="ECO:0000256" key="2">
    <source>
        <dbReference type="ARBA" id="ARBA00022553"/>
    </source>
</evidence>
<keyword evidence="10" id="KW-0904">Protein phosphatase</keyword>
<dbReference type="GO" id="GO:0016301">
    <property type="term" value="F:kinase activity"/>
    <property type="evidence" value="ECO:0007669"/>
    <property type="project" value="UniProtKB-KW"/>
</dbReference>
<dbReference type="Gene3D" id="3.30.450.20">
    <property type="entry name" value="PAS domain"/>
    <property type="match status" value="1"/>
</dbReference>
<dbReference type="InterPro" id="IPR052016">
    <property type="entry name" value="Bact_Sigma-Reg"/>
</dbReference>
<reference evidence="17 18" key="1">
    <citation type="submission" date="2020-06" db="EMBL/GenBank/DDBJ databases">
        <title>Nonomuraea sp. SMC257, a novel actinomycete isolated from soil.</title>
        <authorList>
            <person name="Chanama M."/>
        </authorList>
    </citation>
    <scope>NUCLEOTIDE SEQUENCE [LARGE SCALE GENOMIC DNA]</scope>
    <source>
        <strain evidence="17 18">SMC257</strain>
    </source>
</reference>
<dbReference type="SMART" id="SM00091">
    <property type="entry name" value="PAS"/>
    <property type="match status" value="1"/>
</dbReference>
<comment type="caution">
    <text evidence="17">The sequence shown here is derived from an EMBL/GenBank/DDBJ whole genome shotgun (WGS) entry which is preliminary data.</text>
</comment>
<keyword evidence="4" id="KW-0479">Metal-binding</keyword>
<keyword evidence="18" id="KW-1185">Reference proteome</keyword>
<evidence type="ECO:0000313" key="18">
    <source>
        <dbReference type="Proteomes" id="UP000586042"/>
    </source>
</evidence>
<keyword evidence="9" id="KW-0460">Magnesium</keyword>
<sequence>MHDQATTIFGPEDDDAPGLDELLAHAVGGTGAHMGALYLLAPEGDTLRMESTIGLPTPIASQWSRLRLDSRVPGPAAVRERRLVWVPGQEEMARYYPDAALTLPYPFSTAAAPIHTDEHDWGVLVLLWPAPHAPELSRQERDVIELDCRRMAVLLRRAAENGHPVVAGERPRLLSVGRGVEANPEEALAALDYVNRLPEGCCALDMDGRVTFMTQTAADLLGGKLSELVGARPWEVLPWLRDPVFEDNYRAAALSNQVTAFTACNPRGERLAFELHSDPSGISVRIVPVPGPVRQEVPGETGHLIRPIRADTLYNLVHLATTLTRAVTVQDVVDLVAEQVMVVCDAQGMAILLAENGRMLVVGSRNYEPEVIDHFDGLPLTAHTASQHVMLTGEAAFFGSWEELTTRHRDAVPQPGMAAWAVLPLIASDRPIGTVVLAYEHPHVFTADERATLTSLAGLVAQALERARLYDVKHHLAEALQASLLPNALPSVPRLDVAARYLPATRGMDIGGDFYDLIRLDESTAAAVIGDVQGHDMTAAALMGQVRTAIHAHATAGASPGEVLFHTNRLLIDLAPDLFTSCLYVNLDLERHLVCLASAGHLPPLLLRPGAPAEVADMPSGLLLGLDPDADYPIVELPLPPGSMLALYTDGLIEAPGIDIGEGMEALGRRLTRCSGRPLAMVAQTLIDHALDVQQRTDDIALLLLKHL</sequence>
<evidence type="ECO:0000256" key="1">
    <source>
        <dbReference type="ARBA" id="ARBA00013081"/>
    </source>
</evidence>
<dbReference type="InterPro" id="IPR035965">
    <property type="entry name" value="PAS-like_dom_sf"/>
</dbReference>
<accession>A0A7Y6I670</accession>
<dbReference type="Proteomes" id="UP000586042">
    <property type="component" value="Unassembled WGS sequence"/>
</dbReference>
<dbReference type="Gene3D" id="3.30.450.40">
    <property type="match status" value="2"/>
</dbReference>
<keyword evidence="3" id="KW-0808">Transferase</keyword>
<dbReference type="SMART" id="SM00065">
    <property type="entry name" value="GAF"/>
    <property type="match status" value="1"/>
</dbReference>
<evidence type="ECO:0000256" key="6">
    <source>
        <dbReference type="ARBA" id="ARBA00022777"/>
    </source>
</evidence>
<organism evidence="17 18">
    <name type="scientific">Nonomuraea montanisoli</name>
    <dbReference type="NCBI Taxonomy" id="2741721"/>
    <lineage>
        <taxon>Bacteria</taxon>
        <taxon>Bacillati</taxon>
        <taxon>Actinomycetota</taxon>
        <taxon>Actinomycetes</taxon>
        <taxon>Streptosporangiales</taxon>
        <taxon>Streptosporangiaceae</taxon>
        <taxon>Nonomuraea</taxon>
    </lineage>
</organism>
<evidence type="ECO:0000256" key="7">
    <source>
        <dbReference type="ARBA" id="ARBA00022801"/>
    </source>
</evidence>
<evidence type="ECO:0000256" key="13">
    <source>
        <dbReference type="ARBA" id="ARBA00056274"/>
    </source>
</evidence>
<evidence type="ECO:0000256" key="5">
    <source>
        <dbReference type="ARBA" id="ARBA00022741"/>
    </source>
</evidence>
<dbReference type="SMART" id="SM00331">
    <property type="entry name" value="PP2C_SIG"/>
    <property type="match status" value="1"/>
</dbReference>
<dbReference type="Pfam" id="PF08448">
    <property type="entry name" value="PAS_4"/>
    <property type="match status" value="1"/>
</dbReference>
<dbReference type="InterPro" id="IPR029016">
    <property type="entry name" value="GAF-like_dom_sf"/>
</dbReference>
<keyword evidence="2" id="KW-0597">Phosphoprotein</keyword>
<dbReference type="PANTHER" id="PTHR43156:SF2">
    <property type="entry name" value="STAGE II SPORULATION PROTEIN E"/>
    <property type="match status" value="1"/>
</dbReference>
<evidence type="ECO:0000256" key="10">
    <source>
        <dbReference type="ARBA" id="ARBA00022912"/>
    </source>
</evidence>
<comment type="function">
    <text evidence="13">Primarily acts as an independent SigF regulator that is sensitive to the osmosensory signal, mediating the cross talk of PknD with the SigF regulon. Possesses both phosphatase and kinase activities. The kinase domain functions as a classic anti-sigma factor-like kinase to phosphorylate the anti-anti-sigma factor domain at the canonical regulatory site, and the phosphatase domain antagonizes this activity.</text>
</comment>
<dbReference type="SUPFAM" id="SSF55785">
    <property type="entry name" value="PYP-like sensor domain (PAS domain)"/>
    <property type="match status" value="1"/>
</dbReference>
<dbReference type="InterPro" id="IPR036457">
    <property type="entry name" value="PPM-type-like_dom_sf"/>
</dbReference>
<evidence type="ECO:0000256" key="11">
    <source>
        <dbReference type="ARBA" id="ARBA00023211"/>
    </source>
</evidence>
<dbReference type="RefSeq" id="WP_175589886.1">
    <property type="nucleotide sequence ID" value="NZ_JABWGN010000005.1"/>
</dbReference>
<protein>
    <recommendedName>
        <fullName evidence="1">protein-serine/threonine phosphatase</fullName>
        <ecNumber evidence="1">3.1.3.16</ecNumber>
    </recommendedName>
    <alternativeName>
        <fullName evidence="15">Protein-serine/threonine phosphatase</fullName>
    </alternativeName>
    <alternativeName>
        <fullName evidence="14">Serine/threonine-protein kinase</fullName>
    </alternativeName>
</protein>
<dbReference type="Gene3D" id="3.60.40.10">
    <property type="entry name" value="PPM-type phosphatase domain"/>
    <property type="match status" value="1"/>
</dbReference>
<dbReference type="EMBL" id="JABWGN010000005">
    <property type="protein sequence ID" value="NUW32428.1"/>
    <property type="molecule type" value="Genomic_DNA"/>
</dbReference>
<dbReference type="PROSITE" id="PS50112">
    <property type="entry name" value="PAS"/>
    <property type="match status" value="1"/>
</dbReference>
<evidence type="ECO:0000256" key="14">
    <source>
        <dbReference type="ARBA" id="ARBA00075117"/>
    </source>
</evidence>
<dbReference type="InterPro" id="IPR000014">
    <property type="entry name" value="PAS"/>
</dbReference>
<dbReference type="EC" id="3.1.3.16" evidence="1"/>
<dbReference type="FunFam" id="3.60.40.10:FF:000005">
    <property type="entry name" value="Serine/threonine protein phosphatase"/>
    <property type="match status" value="1"/>
</dbReference>
<dbReference type="AlphaFoldDB" id="A0A7Y6I670"/>
<dbReference type="SUPFAM" id="SSF55781">
    <property type="entry name" value="GAF domain-like"/>
    <property type="match status" value="2"/>
</dbReference>
<comment type="catalytic activity">
    <reaction evidence="12">
        <text>O-phospho-L-seryl-[protein] + H2O = L-seryl-[protein] + phosphate</text>
        <dbReference type="Rhea" id="RHEA:20629"/>
        <dbReference type="Rhea" id="RHEA-COMP:9863"/>
        <dbReference type="Rhea" id="RHEA-COMP:11604"/>
        <dbReference type="ChEBI" id="CHEBI:15377"/>
        <dbReference type="ChEBI" id="CHEBI:29999"/>
        <dbReference type="ChEBI" id="CHEBI:43474"/>
        <dbReference type="ChEBI" id="CHEBI:83421"/>
        <dbReference type="EC" id="3.1.3.16"/>
    </reaction>
</comment>
<dbReference type="GO" id="GO:0005524">
    <property type="term" value="F:ATP binding"/>
    <property type="evidence" value="ECO:0007669"/>
    <property type="project" value="UniProtKB-KW"/>
</dbReference>
<dbReference type="InterPro" id="IPR001932">
    <property type="entry name" value="PPM-type_phosphatase-like_dom"/>
</dbReference>
<dbReference type="Pfam" id="PF01590">
    <property type="entry name" value="GAF"/>
    <property type="match status" value="1"/>
</dbReference>
<dbReference type="SUPFAM" id="SSF81606">
    <property type="entry name" value="PP2C-like"/>
    <property type="match status" value="1"/>
</dbReference>
<keyword evidence="5" id="KW-0547">Nucleotide-binding</keyword>
<dbReference type="InterPro" id="IPR003018">
    <property type="entry name" value="GAF"/>
</dbReference>
<keyword evidence="6" id="KW-0418">Kinase</keyword>
<keyword evidence="8" id="KW-0067">ATP-binding</keyword>
<dbReference type="Pfam" id="PF07228">
    <property type="entry name" value="SpoIIE"/>
    <property type="match status" value="1"/>
</dbReference>
<evidence type="ECO:0000256" key="3">
    <source>
        <dbReference type="ARBA" id="ARBA00022679"/>
    </source>
</evidence>
<dbReference type="GO" id="GO:0004722">
    <property type="term" value="F:protein serine/threonine phosphatase activity"/>
    <property type="evidence" value="ECO:0007669"/>
    <property type="project" value="UniProtKB-EC"/>
</dbReference>
<dbReference type="GO" id="GO:0046872">
    <property type="term" value="F:metal ion binding"/>
    <property type="evidence" value="ECO:0007669"/>
    <property type="project" value="UniProtKB-KW"/>
</dbReference>
<gene>
    <name evidence="17" type="ORF">HTZ77_13445</name>
</gene>
<evidence type="ECO:0000256" key="15">
    <source>
        <dbReference type="ARBA" id="ARBA00081350"/>
    </source>
</evidence>
<evidence type="ECO:0000259" key="16">
    <source>
        <dbReference type="PROSITE" id="PS50112"/>
    </source>
</evidence>
<name>A0A7Y6I670_9ACTN</name>
<dbReference type="PANTHER" id="PTHR43156">
    <property type="entry name" value="STAGE II SPORULATION PROTEIN E-RELATED"/>
    <property type="match status" value="1"/>
</dbReference>
<keyword evidence="11" id="KW-0464">Manganese</keyword>
<evidence type="ECO:0000256" key="9">
    <source>
        <dbReference type="ARBA" id="ARBA00022842"/>
    </source>
</evidence>
<dbReference type="InterPro" id="IPR013656">
    <property type="entry name" value="PAS_4"/>
</dbReference>
<evidence type="ECO:0000313" key="17">
    <source>
        <dbReference type="EMBL" id="NUW32428.1"/>
    </source>
</evidence>
<keyword evidence="7" id="KW-0378">Hydrolase</keyword>
<dbReference type="CDD" id="cd00130">
    <property type="entry name" value="PAS"/>
    <property type="match status" value="1"/>
</dbReference>
<evidence type="ECO:0000256" key="4">
    <source>
        <dbReference type="ARBA" id="ARBA00022723"/>
    </source>
</evidence>
<proteinExistence type="predicted"/>
<feature type="domain" description="PAS" evidence="16">
    <location>
        <begin position="203"/>
        <end position="230"/>
    </location>
</feature>